<sequence>MRVCGVELKGGEAIICIVGHDNDVFDIPECRQRLFAVSHSAGTDTIRAFHAAFVQLMGDYKVDEIAIIERDQKGKWAGSATSFKLEAAIQLTTIPVSLISSSTIKEQIKRNRLSVDFESLELKKFQKSAFEASYAYHNRRIFGSE</sequence>
<dbReference type="Pfam" id="PF11215">
    <property type="entry name" value="DUF3010"/>
    <property type="match status" value="1"/>
</dbReference>
<dbReference type="Proteomes" id="UP000004931">
    <property type="component" value="Unassembled WGS sequence"/>
</dbReference>
<evidence type="ECO:0000313" key="1">
    <source>
        <dbReference type="EMBL" id="EAW31996.1"/>
    </source>
</evidence>
<dbReference type="InterPro" id="IPR021378">
    <property type="entry name" value="DUF3010"/>
</dbReference>
<evidence type="ECO:0008006" key="3">
    <source>
        <dbReference type="Google" id="ProtNLM"/>
    </source>
</evidence>
<accession>A0YBR6</accession>
<keyword evidence="2" id="KW-1185">Reference proteome</keyword>
<gene>
    <name evidence="1" type="ORF">GP2143_06080</name>
</gene>
<organism evidence="1 2">
    <name type="scientific">marine gamma proteobacterium HTCC2143</name>
    <dbReference type="NCBI Taxonomy" id="247633"/>
    <lineage>
        <taxon>Bacteria</taxon>
        <taxon>Pseudomonadati</taxon>
        <taxon>Pseudomonadota</taxon>
        <taxon>Gammaproteobacteria</taxon>
        <taxon>Cellvibrionales</taxon>
        <taxon>Spongiibacteraceae</taxon>
        <taxon>BD1-7 clade</taxon>
    </lineage>
</organism>
<reference evidence="1 2" key="1">
    <citation type="journal article" date="2010" name="J. Bacteriol.">
        <title>Genome sequence of the oligotrophic marine Gammaproteobacterium HTCC2143, isolated from the Oregon Coast.</title>
        <authorList>
            <person name="Oh H.M."/>
            <person name="Kang I."/>
            <person name="Ferriera S."/>
            <person name="Giovannoni S.J."/>
            <person name="Cho J.C."/>
        </authorList>
    </citation>
    <scope>NUCLEOTIDE SEQUENCE [LARGE SCALE GENOMIC DNA]</scope>
    <source>
        <strain evidence="1 2">HTCC2143</strain>
    </source>
</reference>
<dbReference type="eggNOG" id="ENOG5031IC3">
    <property type="taxonomic scope" value="Bacteria"/>
</dbReference>
<evidence type="ECO:0000313" key="2">
    <source>
        <dbReference type="Proteomes" id="UP000004931"/>
    </source>
</evidence>
<protein>
    <recommendedName>
        <fullName evidence="3">DUF3010 family protein</fullName>
    </recommendedName>
</protein>
<dbReference type="OrthoDB" id="6214536at2"/>
<comment type="caution">
    <text evidence="1">The sequence shown here is derived from an EMBL/GenBank/DDBJ whole genome shotgun (WGS) entry which is preliminary data.</text>
</comment>
<proteinExistence type="predicted"/>
<dbReference type="STRING" id="247633.GP2143_06080"/>
<name>A0YBR6_9GAMM</name>
<dbReference type="AlphaFoldDB" id="A0YBR6"/>
<dbReference type="EMBL" id="AAVT01000002">
    <property type="protein sequence ID" value="EAW31996.1"/>
    <property type="molecule type" value="Genomic_DNA"/>
</dbReference>